<proteinExistence type="predicted"/>
<reference evidence="1" key="1">
    <citation type="submission" date="2022-10" db="EMBL/GenBank/DDBJ databases">
        <authorList>
            <person name="Chen Y."/>
            <person name="Dougan E. K."/>
            <person name="Chan C."/>
            <person name="Rhodes N."/>
            <person name="Thang M."/>
        </authorList>
    </citation>
    <scope>NUCLEOTIDE SEQUENCE</scope>
</reference>
<keyword evidence="3" id="KW-1185">Reference proteome</keyword>
<evidence type="ECO:0000313" key="2">
    <source>
        <dbReference type="EMBL" id="CAL4763135.1"/>
    </source>
</evidence>
<dbReference type="AlphaFoldDB" id="A0A9P1BM25"/>
<dbReference type="EMBL" id="CAMXCT030000225">
    <property type="protein sequence ID" value="CAL4763135.1"/>
    <property type="molecule type" value="Genomic_DNA"/>
</dbReference>
<comment type="caution">
    <text evidence="1">The sequence shown here is derived from an EMBL/GenBank/DDBJ whole genome shotgun (WGS) entry which is preliminary data.</text>
</comment>
<protein>
    <submittedName>
        <fullName evidence="1">Uncharacterized protein</fullName>
    </submittedName>
</protein>
<evidence type="ECO:0000313" key="3">
    <source>
        <dbReference type="Proteomes" id="UP001152797"/>
    </source>
</evidence>
<dbReference type="EMBL" id="CAMXCT010000225">
    <property type="protein sequence ID" value="CAI3975823.1"/>
    <property type="molecule type" value="Genomic_DNA"/>
</dbReference>
<accession>A0A9P1BM25</accession>
<evidence type="ECO:0000313" key="1">
    <source>
        <dbReference type="EMBL" id="CAI3975823.1"/>
    </source>
</evidence>
<gene>
    <name evidence="1" type="ORF">C1SCF055_LOCUS4100</name>
</gene>
<sequence length="360" mass="40382">MGPEEMEIFFKRMFALRIPKVIILLVLLISWMEDGDGVKDNIEVIEYFSGVGRVAKLADHVGYKADFKRGATSRPVAAPLRGGNAVQTQETQVTADPYAVPDGDSSNKFQTPPQVARQLSFASGSLEGPPEPETKDMDIPPVRDLVAQVSVAATKKRVARLMTPKQDGTFKVPEELVKAWNSGEQDRLIREFVDCGMVKETFVKRSLKRIREKTDEKEMWVGGSFVSEDHLRDELKLKVQDKEYQSSVREEVWVDSDSSDIDSDALNSDLEVDAEWGHKEVKMDADEAALTERAESNMTEAQALKQITFPEMDDDALPSNFIPKVLACLGKWQLKMHDLENNFSHCGNKSMQPLLGTAMW</sequence>
<organism evidence="1">
    <name type="scientific">Cladocopium goreaui</name>
    <dbReference type="NCBI Taxonomy" id="2562237"/>
    <lineage>
        <taxon>Eukaryota</taxon>
        <taxon>Sar</taxon>
        <taxon>Alveolata</taxon>
        <taxon>Dinophyceae</taxon>
        <taxon>Suessiales</taxon>
        <taxon>Symbiodiniaceae</taxon>
        <taxon>Cladocopium</taxon>
    </lineage>
</organism>
<dbReference type="EMBL" id="CAMXCT020000225">
    <property type="protein sequence ID" value="CAL1129198.1"/>
    <property type="molecule type" value="Genomic_DNA"/>
</dbReference>
<dbReference type="Proteomes" id="UP001152797">
    <property type="component" value="Unassembled WGS sequence"/>
</dbReference>
<name>A0A9P1BM25_9DINO</name>
<reference evidence="2 3" key="2">
    <citation type="submission" date="2024-05" db="EMBL/GenBank/DDBJ databases">
        <authorList>
            <person name="Chen Y."/>
            <person name="Shah S."/>
            <person name="Dougan E. K."/>
            <person name="Thang M."/>
            <person name="Chan C."/>
        </authorList>
    </citation>
    <scope>NUCLEOTIDE SEQUENCE [LARGE SCALE GENOMIC DNA]</scope>
</reference>